<feature type="region of interest" description="Disordered" evidence="1">
    <location>
        <begin position="44"/>
        <end position="75"/>
    </location>
</feature>
<evidence type="ECO:0000313" key="3">
    <source>
        <dbReference type="Proteomes" id="UP000324832"/>
    </source>
</evidence>
<dbReference type="EMBL" id="FZQP02003001">
    <property type="protein sequence ID" value="VVC97075.1"/>
    <property type="molecule type" value="Genomic_DNA"/>
</dbReference>
<evidence type="ECO:0000313" key="2">
    <source>
        <dbReference type="EMBL" id="VVC97075.1"/>
    </source>
</evidence>
<gene>
    <name evidence="2" type="ORF">LSINAPIS_LOCUS8444</name>
</gene>
<organism evidence="2 3">
    <name type="scientific">Leptidea sinapis</name>
    <dbReference type="NCBI Taxonomy" id="189913"/>
    <lineage>
        <taxon>Eukaryota</taxon>
        <taxon>Metazoa</taxon>
        <taxon>Ecdysozoa</taxon>
        <taxon>Arthropoda</taxon>
        <taxon>Hexapoda</taxon>
        <taxon>Insecta</taxon>
        <taxon>Pterygota</taxon>
        <taxon>Neoptera</taxon>
        <taxon>Endopterygota</taxon>
        <taxon>Lepidoptera</taxon>
        <taxon>Glossata</taxon>
        <taxon>Ditrysia</taxon>
        <taxon>Papilionoidea</taxon>
        <taxon>Pieridae</taxon>
        <taxon>Dismorphiinae</taxon>
        <taxon>Leptidea</taxon>
    </lineage>
</organism>
<proteinExistence type="predicted"/>
<feature type="compositionally biased region" description="Basic residues" evidence="1">
    <location>
        <begin position="55"/>
        <end position="75"/>
    </location>
</feature>
<reference evidence="2 3" key="1">
    <citation type="submission" date="2017-07" db="EMBL/GenBank/DDBJ databases">
        <authorList>
            <person name="Talla V."/>
            <person name="Backstrom N."/>
        </authorList>
    </citation>
    <scope>NUCLEOTIDE SEQUENCE [LARGE SCALE GENOMIC DNA]</scope>
</reference>
<name>A0A5E4QFM2_9NEOP</name>
<accession>A0A5E4QFM2</accession>
<dbReference type="AlphaFoldDB" id="A0A5E4QFM2"/>
<evidence type="ECO:0000256" key="1">
    <source>
        <dbReference type="SAM" id="MobiDB-lite"/>
    </source>
</evidence>
<sequence length="163" mass="18368">MCELKITKGKAGRRKVIVRKKLVKNEEKIENDAAESNEINNTGSIEMITPQPPATKHRKYVKKKCKNNGKKAKQGKHLSILKMTRSKSGRRNLEKNEVKIDNGAEITNNINNTGAFEMATLPPPATQTRKYVKKKCGPENNGKNGILFEFIYQLFATVKNAQQ</sequence>
<dbReference type="Proteomes" id="UP000324832">
    <property type="component" value="Unassembled WGS sequence"/>
</dbReference>
<protein>
    <submittedName>
        <fullName evidence="2">Uncharacterized protein</fullName>
    </submittedName>
</protein>
<keyword evidence="3" id="KW-1185">Reference proteome</keyword>